<accession>A0ACB9R848</accession>
<evidence type="ECO:0000313" key="2">
    <source>
        <dbReference type="Proteomes" id="UP001057402"/>
    </source>
</evidence>
<organism evidence="1 2">
    <name type="scientific">Melastoma candidum</name>
    <dbReference type="NCBI Taxonomy" id="119954"/>
    <lineage>
        <taxon>Eukaryota</taxon>
        <taxon>Viridiplantae</taxon>
        <taxon>Streptophyta</taxon>
        <taxon>Embryophyta</taxon>
        <taxon>Tracheophyta</taxon>
        <taxon>Spermatophyta</taxon>
        <taxon>Magnoliopsida</taxon>
        <taxon>eudicotyledons</taxon>
        <taxon>Gunneridae</taxon>
        <taxon>Pentapetalae</taxon>
        <taxon>rosids</taxon>
        <taxon>malvids</taxon>
        <taxon>Myrtales</taxon>
        <taxon>Melastomataceae</taxon>
        <taxon>Melastomatoideae</taxon>
        <taxon>Melastomateae</taxon>
        <taxon>Melastoma</taxon>
    </lineage>
</organism>
<dbReference type="Proteomes" id="UP001057402">
    <property type="component" value="Chromosome 4"/>
</dbReference>
<protein>
    <submittedName>
        <fullName evidence="1">Uncharacterized protein</fullName>
    </submittedName>
</protein>
<reference evidence="2" key="1">
    <citation type="journal article" date="2023" name="Front. Plant Sci.">
        <title>Chromosomal-level genome assembly of Melastoma candidum provides insights into trichome evolution.</title>
        <authorList>
            <person name="Zhong Y."/>
            <person name="Wu W."/>
            <person name="Sun C."/>
            <person name="Zou P."/>
            <person name="Liu Y."/>
            <person name="Dai S."/>
            <person name="Zhou R."/>
        </authorList>
    </citation>
    <scope>NUCLEOTIDE SEQUENCE [LARGE SCALE GENOMIC DNA]</scope>
</reference>
<dbReference type="EMBL" id="CM042883">
    <property type="protein sequence ID" value="KAI4372157.1"/>
    <property type="molecule type" value="Genomic_DNA"/>
</dbReference>
<evidence type="ECO:0000313" key="1">
    <source>
        <dbReference type="EMBL" id="KAI4372157.1"/>
    </source>
</evidence>
<comment type="caution">
    <text evidence="1">The sequence shown here is derived from an EMBL/GenBank/DDBJ whole genome shotgun (WGS) entry which is preliminary data.</text>
</comment>
<proteinExistence type="predicted"/>
<keyword evidence="2" id="KW-1185">Reference proteome</keyword>
<sequence>MYKKAGEFRKAENFFKKWSNGVFSLNSVISENTIHTDGLSNIHLSQQTYHTLIDTYGKAARIEEASDMLNRMLKEGIVPTTVTLNTLIHMYGNNGKLEELNELMGKMEELRCVPDTRTYNILISIYTKLDDIYKANSYFEKMKKNGLEPDVVSYCTLLRAYSTRRLVSEAEDLMHEMNDRGLEFDEYTQSALLRMYIEAGMLEKSWTWFMRFNLKGDMSSECYAADIDAYGQRGLVEYAERAFLCREKHARLTLLEFNVMIKAYGIANNHEKACQLFDSMESQGVEPDKCSYNSLIQILSTADLPRRAMPYLKKMQEAGLVSDCIQYCALMSNFVRLDELEKAEDL</sequence>
<name>A0ACB9R848_9MYRT</name>
<gene>
    <name evidence="1" type="ORF">MLD38_010428</name>
</gene>